<evidence type="ECO:0000256" key="3">
    <source>
        <dbReference type="SAM" id="SignalP"/>
    </source>
</evidence>
<evidence type="ECO:0000313" key="4">
    <source>
        <dbReference type="EMBL" id="EGS21779.1"/>
    </source>
</evidence>
<dbReference type="KEGG" id="cthr:CTHT_0036470"/>
<dbReference type="HOGENOM" id="CLU_027165_0_0_1"/>
<name>G0S7D5_CHATD</name>
<keyword evidence="5" id="KW-1185">Reference proteome</keyword>
<keyword evidence="2" id="KW-0472">Membrane</keyword>
<keyword evidence="3" id="KW-0732">Signal</keyword>
<dbReference type="GeneID" id="18257685"/>
<dbReference type="EMBL" id="GL988041">
    <property type="protein sequence ID" value="EGS21779.1"/>
    <property type="molecule type" value="Genomic_DNA"/>
</dbReference>
<keyword evidence="2" id="KW-1133">Transmembrane helix</keyword>
<feature type="compositionally biased region" description="Low complexity" evidence="1">
    <location>
        <begin position="265"/>
        <end position="277"/>
    </location>
</feature>
<keyword evidence="2" id="KW-0812">Transmembrane</keyword>
<reference evidence="4 5" key="1">
    <citation type="journal article" date="2011" name="Cell">
        <title>Insight into structure and assembly of the nuclear pore complex by utilizing the genome of a eukaryotic thermophile.</title>
        <authorList>
            <person name="Amlacher S."/>
            <person name="Sarges P."/>
            <person name="Flemming D."/>
            <person name="van Noort V."/>
            <person name="Kunze R."/>
            <person name="Devos D.P."/>
            <person name="Arumugam M."/>
            <person name="Bork P."/>
            <person name="Hurt E."/>
        </authorList>
    </citation>
    <scope>NUCLEOTIDE SEQUENCE [LARGE SCALE GENOMIC DNA]</scope>
    <source>
        <strain evidence="5">DSM 1495 / CBS 144.50 / IMI 039719</strain>
    </source>
</reference>
<feature type="region of interest" description="Disordered" evidence="1">
    <location>
        <begin position="389"/>
        <end position="408"/>
    </location>
</feature>
<feature type="region of interest" description="Disordered" evidence="1">
    <location>
        <begin position="234"/>
        <end position="277"/>
    </location>
</feature>
<evidence type="ECO:0000313" key="5">
    <source>
        <dbReference type="Proteomes" id="UP000008066"/>
    </source>
</evidence>
<evidence type="ECO:0000256" key="2">
    <source>
        <dbReference type="SAM" id="Phobius"/>
    </source>
</evidence>
<dbReference type="RefSeq" id="XP_006694075.1">
    <property type="nucleotide sequence ID" value="XM_006694012.1"/>
</dbReference>
<dbReference type="OMA" id="RRQSRNM"/>
<organism evidence="5">
    <name type="scientific">Chaetomium thermophilum (strain DSM 1495 / CBS 144.50 / IMI 039719)</name>
    <name type="common">Thermochaetoides thermophila</name>
    <dbReference type="NCBI Taxonomy" id="759272"/>
    <lineage>
        <taxon>Eukaryota</taxon>
        <taxon>Fungi</taxon>
        <taxon>Dikarya</taxon>
        <taxon>Ascomycota</taxon>
        <taxon>Pezizomycotina</taxon>
        <taxon>Sordariomycetes</taxon>
        <taxon>Sordariomycetidae</taxon>
        <taxon>Sordariales</taxon>
        <taxon>Chaetomiaceae</taxon>
        <taxon>Thermochaetoides</taxon>
    </lineage>
</organism>
<sequence>MTTDIFESSRRPATLLLVSVLLELANAHVVHNLPRQTPAPTITLPYHVLNVVSWPLRPTPPPRRDLFALRQRQSNTVCGYIGGDSALPATCDAGSHCVLDTEHNVIGCCPDGVESCTTGVFTGCVDGNSGPQTEANPYVYSCSGGAVCYKNVFDGGYSQWGCGTASDLATTVRVSASGVSTALDHPTVTVSFTQSVTSLDEPTTLGTVTNVEVSSTSSLTSASLSSTTTSSSRLSATTASSLSSQTSITRPSSTSPDTENADVGASSTSAPSASTNANYRTGAIVGGTIGGLAVLIALISLVFFVIRRRSSNVRKGPGPGGIRSQRISPPKPQGGTGFAALTQDADAFEVPSSHTLLHYNPNPMTMSKNAPSLTATGAATAIASGALPAESNNASNNPDILPPINAGPSIPFQTPADDLDHDHSPYAYRGAESALAGSAYQPPSGYAPGSSTAYSYPVMGRTHAANDGFNSRLESDQVPLTRAAEFDEFHQGFQAALDRIGEEDEDMAHEPYRDNPTGSDSAAGNSLVPPSSRPLWQQNRRQSRNMMWM</sequence>
<dbReference type="eggNOG" id="ENOG502STIU">
    <property type="taxonomic scope" value="Eukaryota"/>
</dbReference>
<feature type="signal peptide" evidence="3">
    <location>
        <begin position="1"/>
        <end position="27"/>
    </location>
</feature>
<proteinExistence type="predicted"/>
<protein>
    <recommendedName>
        <fullName evidence="6">Mid2 domain-containing protein</fullName>
    </recommendedName>
</protein>
<accession>G0S7D5</accession>
<feature type="transmembrane region" description="Helical" evidence="2">
    <location>
        <begin position="283"/>
        <end position="306"/>
    </location>
</feature>
<dbReference type="OrthoDB" id="5386093at2759"/>
<feature type="region of interest" description="Disordered" evidence="1">
    <location>
        <begin position="313"/>
        <end position="334"/>
    </location>
</feature>
<evidence type="ECO:0008006" key="6">
    <source>
        <dbReference type="Google" id="ProtNLM"/>
    </source>
</evidence>
<gene>
    <name evidence="4" type="ORF">CTHT_0036470</name>
</gene>
<evidence type="ECO:0000256" key="1">
    <source>
        <dbReference type="SAM" id="MobiDB-lite"/>
    </source>
</evidence>
<feature type="compositionally biased region" description="Low complexity" evidence="1">
    <location>
        <begin position="234"/>
        <end position="255"/>
    </location>
</feature>
<feature type="chain" id="PRO_5003408979" description="Mid2 domain-containing protein" evidence="3">
    <location>
        <begin position="28"/>
        <end position="549"/>
    </location>
</feature>
<dbReference type="CDD" id="cd12087">
    <property type="entry name" value="TM_EGFR-like"/>
    <property type="match status" value="1"/>
</dbReference>
<dbReference type="AlphaFoldDB" id="G0S7D5"/>
<dbReference type="Proteomes" id="UP000008066">
    <property type="component" value="Unassembled WGS sequence"/>
</dbReference>
<feature type="region of interest" description="Disordered" evidence="1">
    <location>
        <begin position="508"/>
        <end position="549"/>
    </location>
</feature>
<dbReference type="STRING" id="759272.G0S7D5"/>